<feature type="domain" description="VTT" evidence="9">
    <location>
        <begin position="47"/>
        <end position="174"/>
    </location>
</feature>
<gene>
    <name evidence="10" type="ORF">AB0K95_19815</name>
</gene>
<organism evidence="10 11">
    <name type="scientific">Streptomyces werraensis</name>
    <dbReference type="NCBI Taxonomy" id="68284"/>
    <lineage>
        <taxon>Bacteria</taxon>
        <taxon>Bacillati</taxon>
        <taxon>Actinomycetota</taxon>
        <taxon>Actinomycetes</taxon>
        <taxon>Kitasatosporales</taxon>
        <taxon>Streptomycetaceae</taxon>
        <taxon>Streptomyces</taxon>
    </lineage>
</organism>
<keyword evidence="3" id="KW-1003">Cell membrane</keyword>
<evidence type="ECO:0000256" key="8">
    <source>
        <dbReference type="SAM" id="Phobius"/>
    </source>
</evidence>
<feature type="transmembrane region" description="Helical" evidence="8">
    <location>
        <begin position="189"/>
        <end position="210"/>
    </location>
</feature>
<sequence length="269" mass="27554">MTAIAAQTITASSGTDAGPQWVNDLMDALGAPGAGIAIALENLFPPVPSEVILPLAGFAASNGRMGLIAVLLWTTAGSVIGALALYGVGALLGRERTLALAGRLPLVKVSDVEKTEAWFLRHGSKAVFLGRMIPLFRSLVSIPAGVERMPLPLFLGLTTLGSAIWNTAFVLAGYALGDNWSQVASVVSAYSKVVLAAAALALVAFVVIRLTRSGGGSRRAGRGPGDTGSRDADAGARTDTDADTAGAPSGQARPARHSATETLSLRRPD</sequence>
<comment type="subcellular location">
    <subcellularLocation>
        <location evidence="1">Cell membrane</location>
        <topology evidence="1">Multi-pass membrane protein</topology>
    </subcellularLocation>
</comment>
<feature type="compositionally biased region" description="Gly residues" evidence="7">
    <location>
        <begin position="214"/>
        <end position="226"/>
    </location>
</feature>
<protein>
    <submittedName>
        <fullName evidence="10">DedA family protein</fullName>
    </submittedName>
</protein>
<dbReference type="GeneID" id="91512070"/>
<dbReference type="EMBL" id="JBFATE010000008">
    <property type="protein sequence ID" value="MEV5247488.1"/>
    <property type="molecule type" value="Genomic_DNA"/>
</dbReference>
<evidence type="ECO:0000256" key="3">
    <source>
        <dbReference type="ARBA" id="ARBA00022475"/>
    </source>
</evidence>
<proteinExistence type="inferred from homology"/>
<dbReference type="PANTHER" id="PTHR42709">
    <property type="entry name" value="ALKALINE PHOSPHATASE LIKE PROTEIN"/>
    <property type="match status" value="1"/>
</dbReference>
<keyword evidence="6 8" id="KW-0472">Membrane</keyword>
<evidence type="ECO:0000313" key="11">
    <source>
        <dbReference type="Proteomes" id="UP001552527"/>
    </source>
</evidence>
<evidence type="ECO:0000256" key="1">
    <source>
        <dbReference type="ARBA" id="ARBA00004651"/>
    </source>
</evidence>
<keyword evidence="5 8" id="KW-1133">Transmembrane helix</keyword>
<feature type="compositionally biased region" description="Basic and acidic residues" evidence="7">
    <location>
        <begin position="228"/>
        <end position="240"/>
    </location>
</feature>
<dbReference type="InterPro" id="IPR032816">
    <property type="entry name" value="VTT_dom"/>
</dbReference>
<keyword evidence="11" id="KW-1185">Reference proteome</keyword>
<dbReference type="InterPro" id="IPR051311">
    <property type="entry name" value="DedA_domain"/>
</dbReference>
<feature type="transmembrane region" description="Helical" evidence="8">
    <location>
        <begin position="67"/>
        <end position="93"/>
    </location>
</feature>
<dbReference type="Proteomes" id="UP001552527">
    <property type="component" value="Unassembled WGS sequence"/>
</dbReference>
<reference evidence="10 11" key="1">
    <citation type="submission" date="2024-06" db="EMBL/GenBank/DDBJ databases">
        <title>The Natural Products Discovery Center: Release of the First 8490 Sequenced Strains for Exploring Actinobacteria Biosynthetic Diversity.</title>
        <authorList>
            <person name="Kalkreuter E."/>
            <person name="Kautsar S.A."/>
            <person name="Yang D."/>
            <person name="Bader C.D."/>
            <person name="Teijaro C.N."/>
            <person name="Fluegel L."/>
            <person name="Davis C.M."/>
            <person name="Simpson J.R."/>
            <person name="Lauterbach L."/>
            <person name="Steele A.D."/>
            <person name="Gui C."/>
            <person name="Meng S."/>
            <person name="Li G."/>
            <person name="Viehrig K."/>
            <person name="Ye F."/>
            <person name="Su P."/>
            <person name="Kiefer A.F."/>
            <person name="Nichols A."/>
            <person name="Cepeda A.J."/>
            <person name="Yan W."/>
            <person name="Fan B."/>
            <person name="Jiang Y."/>
            <person name="Adhikari A."/>
            <person name="Zheng C.-J."/>
            <person name="Schuster L."/>
            <person name="Cowan T.M."/>
            <person name="Smanski M.J."/>
            <person name="Chevrette M.G."/>
            <person name="De Carvalho L.P.S."/>
            <person name="Shen B."/>
        </authorList>
    </citation>
    <scope>NUCLEOTIDE SEQUENCE [LARGE SCALE GENOMIC DNA]</scope>
    <source>
        <strain evidence="10 11">NPDC052768</strain>
    </source>
</reference>
<dbReference type="Pfam" id="PF09335">
    <property type="entry name" value="VTT_dom"/>
    <property type="match status" value="1"/>
</dbReference>
<accession>A0ABV3JIT5</accession>
<feature type="region of interest" description="Disordered" evidence="7">
    <location>
        <begin position="214"/>
        <end position="269"/>
    </location>
</feature>
<name>A0ABV3JIT5_9ACTN</name>
<comment type="caution">
    <text evidence="10">The sequence shown here is derived from an EMBL/GenBank/DDBJ whole genome shotgun (WGS) entry which is preliminary data.</text>
</comment>
<evidence type="ECO:0000259" key="9">
    <source>
        <dbReference type="Pfam" id="PF09335"/>
    </source>
</evidence>
<evidence type="ECO:0000256" key="7">
    <source>
        <dbReference type="SAM" id="MobiDB-lite"/>
    </source>
</evidence>
<evidence type="ECO:0000256" key="4">
    <source>
        <dbReference type="ARBA" id="ARBA00022692"/>
    </source>
</evidence>
<evidence type="ECO:0000313" key="10">
    <source>
        <dbReference type="EMBL" id="MEV5247488.1"/>
    </source>
</evidence>
<evidence type="ECO:0000256" key="2">
    <source>
        <dbReference type="ARBA" id="ARBA00010792"/>
    </source>
</evidence>
<evidence type="ECO:0000256" key="5">
    <source>
        <dbReference type="ARBA" id="ARBA00022989"/>
    </source>
</evidence>
<dbReference type="RefSeq" id="WP_225627576.1">
    <property type="nucleotide sequence ID" value="NZ_JBEOSL010000014.1"/>
</dbReference>
<comment type="similarity">
    <text evidence="2">Belongs to the DedA family.</text>
</comment>
<feature type="transmembrane region" description="Helical" evidence="8">
    <location>
        <begin position="153"/>
        <end position="177"/>
    </location>
</feature>
<dbReference type="PANTHER" id="PTHR42709:SF6">
    <property type="entry name" value="UNDECAPRENYL PHOSPHATE TRANSPORTER A"/>
    <property type="match status" value="1"/>
</dbReference>
<keyword evidence="4 8" id="KW-0812">Transmembrane</keyword>
<evidence type="ECO:0000256" key="6">
    <source>
        <dbReference type="ARBA" id="ARBA00023136"/>
    </source>
</evidence>